<accession>A0A5B7EXP5</accession>
<keyword evidence="2" id="KW-1185">Reference proteome</keyword>
<evidence type="ECO:0000313" key="2">
    <source>
        <dbReference type="Proteomes" id="UP000324222"/>
    </source>
</evidence>
<sequence length="76" mass="8461">MILLFSRSTVYRTQKEHSSASLIHSMGSGEGRGDISFEDDFLVSLEAFCAFTNPLPWYSSPTCRATPLLMPTCLIK</sequence>
<organism evidence="1 2">
    <name type="scientific">Portunus trituberculatus</name>
    <name type="common">Swimming crab</name>
    <name type="synonym">Neptunus trituberculatus</name>
    <dbReference type="NCBI Taxonomy" id="210409"/>
    <lineage>
        <taxon>Eukaryota</taxon>
        <taxon>Metazoa</taxon>
        <taxon>Ecdysozoa</taxon>
        <taxon>Arthropoda</taxon>
        <taxon>Crustacea</taxon>
        <taxon>Multicrustacea</taxon>
        <taxon>Malacostraca</taxon>
        <taxon>Eumalacostraca</taxon>
        <taxon>Eucarida</taxon>
        <taxon>Decapoda</taxon>
        <taxon>Pleocyemata</taxon>
        <taxon>Brachyura</taxon>
        <taxon>Eubrachyura</taxon>
        <taxon>Portunoidea</taxon>
        <taxon>Portunidae</taxon>
        <taxon>Portuninae</taxon>
        <taxon>Portunus</taxon>
    </lineage>
</organism>
<gene>
    <name evidence="1" type="ORF">E2C01_033369</name>
</gene>
<name>A0A5B7EXP5_PORTR</name>
<dbReference type="EMBL" id="VSRR010004487">
    <property type="protein sequence ID" value="MPC39820.1"/>
    <property type="molecule type" value="Genomic_DNA"/>
</dbReference>
<protein>
    <submittedName>
        <fullName evidence="1">Uncharacterized protein</fullName>
    </submittedName>
</protein>
<dbReference type="AlphaFoldDB" id="A0A5B7EXP5"/>
<reference evidence="1 2" key="1">
    <citation type="submission" date="2019-05" db="EMBL/GenBank/DDBJ databases">
        <title>Another draft genome of Portunus trituberculatus and its Hox gene families provides insights of decapod evolution.</title>
        <authorList>
            <person name="Jeong J.-H."/>
            <person name="Song I."/>
            <person name="Kim S."/>
            <person name="Choi T."/>
            <person name="Kim D."/>
            <person name="Ryu S."/>
            <person name="Kim W."/>
        </authorList>
    </citation>
    <scope>NUCLEOTIDE SEQUENCE [LARGE SCALE GENOMIC DNA]</scope>
    <source>
        <tissue evidence="1">Muscle</tissue>
    </source>
</reference>
<evidence type="ECO:0000313" key="1">
    <source>
        <dbReference type="EMBL" id="MPC39820.1"/>
    </source>
</evidence>
<comment type="caution">
    <text evidence="1">The sequence shown here is derived from an EMBL/GenBank/DDBJ whole genome shotgun (WGS) entry which is preliminary data.</text>
</comment>
<proteinExistence type="predicted"/>
<dbReference type="Proteomes" id="UP000324222">
    <property type="component" value="Unassembled WGS sequence"/>
</dbReference>